<dbReference type="Proteomes" id="UP000598217">
    <property type="component" value="Unassembled WGS sequence"/>
</dbReference>
<dbReference type="RefSeq" id="WP_191269325.1">
    <property type="nucleotide sequence ID" value="NZ_BMXJ01000003.1"/>
</dbReference>
<organism evidence="2 3">
    <name type="scientific">Nocardiopsis terrae</name>
    <dbReference type="NCBI Taxonomy" id="372655"/>
    <lineage>
        <taxon>Bacteria</taxon>
        <taxon>Bacillati</taxon>
        <taxon>Actinomycetota</taxon>
        <taxon>Actinomycetes</taxon>
        <taxon>Streptosporangiales</taxon>
        <taxon>Nocardiopsidaceae</taxon>
        <taxon>Nocardiopsis</taxon>
    </lineage>
</organism>
<comment type="caution">
    <text evidence="2">The sequence shown here is derived from an EMBL/GenBank/DDBJ whole genome shotgun (WGS) entry which is preliminary data.</text>
</comment>
<reference evidence="2 3" key="1">
    <citation type="submission" date="2020-10" db="EMBL/GenBank/DDBJ databases">
        <title>Sequencing the genomes of 1000 actinobacteria strains.</title>
        <authorList>
            <person name="Klenk H.-P."/>
        </authorList>
    </citation>
    <scope>NUCLEOTIDE SEQUENCE [LARGE SCALE GENOMIC DNA]</scope>
    <source>
        <strain evidence="2 3">DSM 45157</strain>
    </source>
</reference>
<evidence type="ECO:0000313" key="2">
    <source>
        <dbReference type="EMBL" id="MBE1458656.1"/>
    </source>
</evidence>
<keyword evidence="3" id="KW-1185">Reference proteome</keyword>
<evidence type="ECO:0000259" key="1">
    <source>
        <dbReference type="Pfam" id="PF04149"/>
    </source>
</evidence>
<gene>
    <name evidence="2" type="ORF">H4W79_002870</name>
</gene>
<accession>A0ABR9HI05</accession>
<name>A0ABR9HI05_9ACTN</name>
<proteinExistence type="predicted"/>
<dbReference type="EMBL" id="JADBDY010000001">
    <property type="protein sequence ID" value="MBE1458656.1"/>
    <property type="molecule type" value="Genomic_DNA"/>
</dbReference>
<dbReference type="InterPro" id="IPR007278">
    <property type="entry name" value="DUF397"/>
</dbReference>
<sequence length="61" mass="6696">MITDGWKKSSYSNGEGGNCVEARGDIADVRVLVRDTQNRALGHLEMPNEEWTAFLATAGRT</sequence>
<protein>
    <recommendedName>
        <fullName evidence="1">DUF397 domain-containing protein</fullName>
    </recommendedName>
</protein>
<feature type="domain" description="DUF397" evidence="1">
    <location>
        <begin position="5"/>
        <end position="58"/>
    </location>
</feature>
<dbReference type="Pfam" id="PF04149">
    <property type="entry name" value="DUF397"/>
    <property type="match status" value="1"/>
</dbReference>
<evidence type="ECO:0000313" key="3">
    <source>
        <dbReference type="Proteomes" id="UP000598217"/>
    </source>
</evidence>